<protein>
    <submittedName>
        <fullName evidence="4">D-alanyl-D-alanine carboxypeptidase</fullName>
        <ecNumber evidence="4">3.4.16.4</ecNumber>
    </submittedName>
</protein>
<dbReference type="EC" id="3.4.16.4" evidence="4"/>
<dbReference type="PRINTS" id="PR00922">
    <property type="entry name" value="DADACBPTASE3"/>
</dbReference>
<organism evidence="4">
    <name type="scientific">uncultured Solirubrobacteraceae bacterium</name>
    <dbReference type="NCBI Taxonomy" id="1162706"/>
    <lineage>
        <taxon>Bacteria</taxon>
        <taxon>Bacillati</taxon>
        <taxon>Actinomycetota</taxon>
        <taxon>Thermoleophilia</taxon>
        <taxon>Solirubrobacterales</taxon>
        <taxon>Solirubrobacteraceae</taxon>
        <taxon>environmental samples</taxon>
    </lineage>
</organism>
<name>A0A6J4SKY8_9ACTN</name>
<dbReference type="SUPFAM" id="SSF56601">
    <property type="entry name" value="beta-lactamase/transpeptidase-like"/>
    <property type="match status" value="1"/>
</dbReference>
<accession>A0A6J4SKY8</accession>
<dbReference type="EMBL" id="CADCVR010000055">
    <property type="protein sequence ID" value="CAA9496014.1"/>
    <property type="molecule type" value="Genomic_DNA"/>
</dbReference>
<dbReference type="GO" id="GO:0009002">
    <property type="term" value="F:serine-type D-Ala-D-Ala carboxypeptidase activity"/>
    <property type="evidence" value="ECO:0007669"/>
    <property type="project" value="UniProtKB-EC"/>
</dbReference>
<feature type="signal peptide" evidence="3">
    <location>
        <begin position="1"/>
        <end position="25"/>
    </location>
</feature>
<dbReference type="Pfam" id="PF02113">
    <property type="entry name" value="Peptidase_S13"/>
    <property type="match status" value="2"/>
</dbReference>
<keyword evidence="2 4" id="KW-0378">Hydrolase</keyword>
<proteinExistence type="inferred from homology"/>
<keyword evidence="4" id="KW-0645">Protease</keyword>
<keyword evidence="3" id="KW-0732">Signal</keyword>
<dbReference type="GO" id="GO:0006508">
    <property type="term" value="P:proteolysis"/>
    <property type="evidence" value="ECO:0007669"/>
    <property type="project" value="InterPro"/>
</dbReference>
<dbReference type="InterPro" id="IPR012338">
    <property type="entry name" value="Beta-lactam/transpept-like"/>
</dbReference>
<comment type="similarity">
    <text evidence="1">Belongs to the peptidase S13 family.</text>
</comment>
<evidence type="ECO:0000256" key="1">
    <source>
        <dbReference type="ARBA" id="ARBA00006096"/>
    </source>
</evidence>
<reference evidence="4" key="1">
    <citation type="submission" date="2020-02" db="EMBL/GenBank/DDBJ databases">
        <authorList>
            <person name="Meier V. D."/>
        </authorList>
    </citation>
    <scope>NUCLEOTIDE SEQUENCE</scope>
    <source>
        <strain evidence="4">AVDCRST_MAG53</strain>
    </source>
</reference>
<dbReference type="AlphaFoldDB" id="A0A6J4SKY8"/>
<keyword evidence="4" id="KW-0121">Carboxypeptidase</keyword>
<dbReference type="PANTHER" id="PTHR30023">
    <property type="entry name" value="D-ALANYL-D-ALANINE CARBOXYPEPTIDASE"/>
    <property type="match status" value="1"/>
</dbReference>
<dbReference type="GO" id="GO:0000270">
    <property type="term" value="P:peptidoglycan metabolic process"/>
    <property type="evidence" value="ECO:0007669"/>
    <property type="project" value="TreeGrafter"/>
</dbReference>
<evidence type="ECO:0000313" key="4">
    <source>
        <dbReference type="EMBL" id="CAA9496014.1"/>
    </source>
</evidence>
<dbReference type="Gene3D" id="3.50.80.20">
    <property type="entry name" value="D-Ala-D-Ala carboxypeptidase C, peptidase S13"/>
    <property type="match status" value="1"/>
</dbReference>
<dbReference type="Gene3D" id="3.40.710.10">
    <property type="entry name" value="DD-peptidase/beta-lactamase superfamily"/>
    <property type="match status" value="2"/>
</dbReference>
<evidence type="ECO:0000256" key="2">
    <source>
        <dbReference type="ARBA" id="ARBA00022801"/>
    </source>
</evidence>
<dbReference type="InterPro" id="IPR000667">
    <property type="entry name" value="Peptidase_S13"/>
</dbReference>
<feature type="chain" id="PRO_5026814551" evidence="3">
    <location>
        <begin position="26"/>
        <end position="403"/>
    </location>
</feature>
<dbReference type="NCBIfam" id="TIGR00666">
    <property type="entry name" value="PBP4"/>
    <property type="match status" value="1"/>
</dbReference>
<sequence>MPVRRTLPGLLIAWIALGGAAPAQALDGAALRAKLTRETAKLGPASGAHVVDLDAGTVLFSRRPDLALVPASNEKLFVTATALLTLGPDARLETRVVGQTVAGSGAAETVVVGNLYLVGAGDPSLSNADLAGLADRLVRGSGLTEVEGGVVGDESLLDARRGSVDSGFAADLDLGGQLGALVVGHGVTDRGGPAHVVAERLQRLLKARGVKFGRTARTGRKPADVGDRLATDRSPPMAELVRTTNRPSDNFYAELLLKVLGAEEGDAGTTAAGGAVVRRTVARLGLRPIIVDGSGLSRANRTNARQVVTLLRAMSRGDAATAWLGSMTVAGRNGTLRRRMRGTAAAGRCSGKTGTLRGVSALSGYCTTTSGRRVVFSFLENGVGFGAKAVEDRMVAALARYEG</sequence>
<dbReference type="PANTHER" id="PTHR30023:SF0">
    <property type="entry name" value="PENICILLIN-SENSITIVE CARBOXYPEPTIDASE A"/>
    <property type="match status" value="1"/>
</dbReference>
<evidence type="ECO:0000256" key="3">
    <source>
        <dbReference type="SAM" id="SignalP"/>
    </source>
</evidence>
<gene>
    <name evidence="4" type="ORF">AVDCRST_MAG53-1796</name>
</gene>